<dbReference type="InterPro" id="IPR006574">
    <property type="entry name" value="PRY"/>
</dbReference>
<dbReference type="InterPro" id="IPR043136">
    <property type="entry name" value="B30.2/SPRY_sf"/>
</dbReference>
<evidence type="ECO:0000256" key="4">
    <source>
        <dbReference type="ARBA" id="ARBA00022699"/>
    </source>
</evidence>
<dbReference type="Pfam" id="PF22705">
    <property type="entry name" value="C2-set_3"/>
    <property type="match status" value="1"/>
</dbReference>
<keyword evidence="5 11" id="KW-0732">Signal</keyword>
<evidence type="ECO:0000259" key="12">
    <source>
        <dbReference type="PROSITE" id="PS50188"/>
    </source>
</evidence>
<evidence type="ECO:0000256" key="1">
    <source>
        <dbReference type="ARBA" id="ARBA00004479"/>
    </source>
</evidence>
<dbReference type="GeneID" id="107121959"/>
<proteinExistence type="inferred from homology"/>
<dbReference type="RefSeq" id="XP_015280464.1">
    <property type="nucleotide sequence ID" value="XM_015424978.1"/>
</dbReference>
<feature type="transmembrane region" description="Helical" evidence="10">
    <location>
        <begin position="127"/>
        <end position="150"/>
    </location>
</feature>
<protein>
    <submittedName>
        <fullName evidence="15">Butyrophilin subfamily 1 member A1-like</fullName>
    </submittedName>
</protein>
<keyword evidence="14" id="KW-1185">Reference proteome</keyword>
<dbReference type="InterPro" id="IPR053896">
    <property type="entry name" value="BTN3A2-like_Ig-C"/>
</dbReference>
<name>A0ABM1L3C7_GEKJA</name>
<dbReference type="InterPro" id="IPR050143">
    <property type="entry name" value="TRIM/RBCC"/>
</dbReference>
<keyword evidence="4" id="KW-0528">Neurotoxin</keyword>
<dbReference type="SUPFAM" id="SSF49899">
    <property type="entry name" value="Concanavalin A-like lectins/glucanases"/>
    <property type="match status" value="1"/>
</dbReference>
<feature type="domain" description="Ig-like" evidence="13">
    <location>
        <begin position="22"/>
        <end position="116"/>
    </location>
</feature>
<dbReference type="CDD" id="cd12888">
    <property type="entry name" value="SPRY_PRY_TRIM7_like"/>
    <property type="match status" value="1"/>
</dbReference>
<evidence type="ECO:0000256" key="7">
    <source>
        <dbReference type="ARBA" id="ARBA00023136"/>
    </source>
</evidence>
<gene>
    <name evidence="15" type="primary">LOC107121959</name>
</gene>
<evidence type="ECO:0000256" key="11">
    <source>
        <dbReference type="SAM" id="SignalP"/>
    </source>
</evidence>
<dbReference type="SMART" id="SM00589">
    <property type="entry name" value="PRY"/>
    <property type="match status" value="1"/>
</dbReference>
<evidence type="ECO:0000256" key="6">
    <source>
        <dbReference type="ARBA" id="ARBA00022989"/>
    </source>
</evidence>
<dbReference type="InterPro" id="IPR036179">
    <property type="entry name" value="Ig-like_dom_sf"/>
</dbReference>
<evidence type="ECO:0000256" key="9">
    <source>
        <dbReference type="ARBA" id="ARBA00034460"/>
    </source>
</evidence>
<dbReference type="SMART" id="SM00449">
    <property type="entry name" value="SPRY"/>
    <property type="match status" value="1"/>
</dbReference>
<dbReference type="SUPFAM" id="SSF48726">
    <property type="entry name" value="Immunoglobulin"/>
    <property type="match status" value="1"/>
</dbReference>
<dbReference type="PROSITE" id="PS50835">
    <property type="entry name" value="IG_LIKE"/>
    <property type="match status" value="1"/>
</dbReference>
<dbReference type="Pfam" id="PF13765">
    <property type="entry name" value="PRY"/>
    <property type="match status" value="1"/>
</dbReference>
<keyword evidence="6 10" id="KW-1133">Transmembrane helix</keyword>
<dbReference type="Gene3D" id="2.60.120.920">
    <property type="match status" value="1"/>
</dbReference>
<feature type="domain" description="B30.2/SPRY" evidence="12">
    <location>
        <begin position="154"/>
        <end position="342"/>
    </location>
</feature>
<evidence type="ECO:0000313" key="14">
    <source>
        <dbReference type="Proteomes" id="UP000694871"/>
    </source>
</evidence>
<evidence type="ECO:0000256" key="10">
    <source>
        <dbReference type="SAM" id="Phobius"/>
    </source>
</evidence>
<dbReference type="InterPro" id="IPR003879">
    <property type="entry name" value="Butyrophylin_SPRY"/>
</dbReference>
<accession>A0ABM1L3C7</accession>
<keyword evidence="4" id="KW-0800">Toxin</keyword>
<evidence type="ECO:0000256" key="2">
    <source>
        <dbReference type="ARBA" id="ARBA00009651"/>
    </source>
</evidence>
<dbReference type="PROSITE" id="PS50188">
    <property type="entry name" value="B302_SPRY"/>
    <property type="match status" value="1"/>
</dbReference>
<evidence type="ECO:0000256" key="3">
    <source>
        <dbReference type="ARBA" id="ARBA00022692"/>
    </source>
</evidence>
<dbReference type="Gene3D" id="2.60.40.10">
    <property type="entry name" value="Immunoglobulins"/>
    <property type="match status" value="1"/>
</dbReference>
<keyword evidence="7 10" id="KW-0472">Membrane</keyword>
<organism evidence="14 15">
    <name type="scientific">Gekko japonicus</name>
    <name type="common">Schlegel's Japanese gecko</name>
    <dbReference type="NCBI Taxonomy" id="146911"/>
    <lineage>
        <taxon>Eukaryota</taxon>
        <taxon>Metazoa</taxon>
        <taxon>Chordata</taxon>
        <taxon>Craniata</taxon>
        <taxon>Vertebrata</taxon>
        <taxon>Euteleostomi</taxon>
        <taxon>Lepidosauria</taxon>
        <taxon>Squamata</taxon>
        <taxon>Bifurcata</taxon>
        <taxon>Gekkota</taxon>
        <taxon>Gekkonidae</taxon>
        <taxon>Gekkoninae</taxon>
        <taxon>Gekko</taxon>
    </lineage>
</organism>
<dbReference type="InterPro" id="IPR007110">
    <property type="entry name" value="Ig-like_dom"/>
</dbReference>
<dbReference type="PRINTS" id="PR01407">
    <property type="entry name" value="BUTYPHLNCDUF"/>
</dbReference>
<dbReference type="Pfam" id="PF00622">
    <property type="entry name" value="SPRY"/>
    <property type="match status" value="1"/>
</dbReference>
<sequence>MSSFLFVLILPFIVFPVNSVGPDLASGPAPFISIAGYKKAGIRAVCQSSGWYPKPEVLWKDASGKNLSSFFERNVQKDNGLFEVQNEIILTQSSNQNLTCVVRNTLLNKEKETTIHIASDLFPKTPAWIAGLCISLVVSLGLALFISYLFKMNRKLAAELGWRNMVVPIEKANITLDPDTANHELILSADHKNVIQGFMWHRLPDNPKRFDPERCVLGREGFSSGRHYWEVEVGEEGYWAVGVARDSVKRKGRLILDPKEGIWAVEKCPVQYQALTVPETPLPLRKKPRKLGIYLDYEMKQVAFHDVNHKTPIFTFPIAPLSGERIFPFLHVGVGCWLTVCP</sequence>
<dbReference type="InterPro" id="IPR013783">
    <property type="entry name" value="Ig-like_fold"/>
</dbReference>
<comment type="subcellular location">
    <subcellularLocation>
        <location evidence="1">Membrane</location>
        <topology evidence="1">Single-pass type I membrane protein</topology>
    </subcellularLocation>
</comment>
<dbReference type="InterPro" id="IPR001870">
    <property type="entry name" value="B30.2/SPRY"/>
</dbReference>
<dbReference type="InterPro" id="IPR003877">
    <property type="entry name" value="SPRY_dom"/>
</dbReference>
<dbReference type="PANTHER" id="PTHR24103">
    <property type="entry name" value="E3 UBIQUITIN-PROTEIN LIGASE TRIM"/>
    <property type="match status" value="1"/>
</dbReference>
<evidence type="ECO:0000256" key="5">
    <source>
        <dbReference type="ARBA" id="ARBA00022729"/>
    </source>
</evidence>
<evidence type="ECO:0000256" key="8">
    <source>
        <dbReference type="ARBA" id="ARBA00023319"/>
    </source>
</evidence>
<comment type="similarity">
    <text evidence="2">Belongs to the ohanin/vespryn family.</text>
</comment>
<keyword evidence="8" id="KW-0393">Immunoglobulin domain</keyword>
<keyword evidence="3 10" id="KW-0812">Transmembrane</keyword>
<evidence type="ECO:0000259" key="13">
    <source>
        <dbReference type="PROSITE" id="PS50835"/>
    </source>
</evidence>
<comment type="function">
    <text evidence="9">Neurotoxin that produces dose-dependent hypolocomotion and hyperalgesia in mice. May directly act on the central nervous system, as it is 6500-fold more potent when administered intracerebroventricularly than intraperitoneal.</text>
</comment>
<reference evidence="15" key="1">
    <citation type="submission" date="2025-08" db="UniProtKB">
        <authorList>
            <consortium name="RefSeq"/>
        </authorList>
    </citation>
    <scope>IDENTIFICATION</scope>
</reference>
<feature type="chain" id="PRO_5046964395" evidence="11">
    <location>
        <begin position="20"/>
        <end position="342"/>
    </location>
</feature>
<dbReference type="InterPro" id="IPR013320">
    <property type="entry name" value="ConA-like_dom_sf"/>
</dbReference>
<feature type="signal peptide" evidence="11">
    <location>
        <begin position="1"/>
        <end position="19"/>
    </location>
</feature>
<dbReference type="Proteomes" id="UP000694871">
    <property type="component" value="Unplaced"/>
</dbReference>
<evidence type="ECO:0000313" key="15">
    <source>
        <dbReference type="RefSeq" id="XP_015280464.1"/>
    </source>
</evidence>